<keyword evidence="3" id="KW-0812">Transmembrane</keyword>
<evidence type="ECO:0000256" key="2">
    <source>
        <dbReference type="ARBA" id="ARBA00007262"/>
    </source>
</evidence>
<keyword evidence="5" id="KW-0472">Membrane</keyword>
<dbReference type="PANTHER" id="PTHR16932">
    <property type="entry name" value="INTERFERON ALPHA-INDUCIBLE PROTEIN 27"/>
    <property type="match status" value="1"/>
</dbReference>
<dbReference type="InterPro" id="IPR009311">
    <property type="entry name" value="IFI6/IFI27-like"/>
</dbReference>
<evidence type="ECO:0000313" key="7">
    <source>
        <dbReference type="EMBL" id="KJA20895.1"/>
    </source>
</evidence>
<feature type="compositionally biased region" description="Low complexity" evidence="6">
    <location>
        <begin position="10"/>
        <end position="26"/>
    </location>
</feature>
<comment type="subcellular location">
    <subcellularLocation>
        <location evidence="1">Membrane</location>
        <topology evidence="1">Multi-pass membrane protein</topology>
    </subcellularLocation>
</comment>
<name>A0A0D2PLV5_HYPSF</name>
<dbReference type="Gene3D" id="6.10.110.10">
    <property type="match status" value="1"/>
</dbReference>
<evidence type="ECO:0000313" key="8">
    <source>
        <dbReference type="Proteomes" id="UP000054270"/>
    </source>
</evidence>
<sequence length="281" mass="29321">MIVETEDLSSESSLSWSPSSASSVDSILPTTRNMPKDELHRCVSRIRADYFNGGNIEFPELDTIDELNKWISKLEIALQASGIMAHQWSDAVIIFMAGSSKINMAMRLLRESRNKEGLLEWNWDDFKGDLRETLAAIRSEPSAIKKFQQEHPTASTAVKVALGTGMVIGGTTVLAPAIVVGALNAVGFTASGVVGSSIAATIQSSFYGGATTGLFSLCQSLGTVAVTSSATSLTAAAGTIAAGTSLLRSADGGDKSSPQAPIINAAASDSNSSQSPPPYCG</sequence>
<keyword evidence="4" id="KW-1133">Transmembrane helix</keyword>
<evidence type="ECO:0000256" key="1">
    <source>
        <dbReference type="ARBA" id="ARBA00004141"/>
    </source>
</evidence>
<evidence type="ECO:0000256" key="6">
    <source>
        <dbReference type="SAM" id="MobiDB-lite"/>
    </source>
</evidence>
<dbReference type="AlphaFoldDB" id="A0A0D2PLV5"/>
<dbReference type="PANTHER" id="PTHR16932:SF18">
    <property type="entry name" value="INTERFERON, ALPHA-INDUCIBLE PROTEIN 27-LIKE 2"/>
    <property type="match status" value="1"/>
</dbReference>
<comment type="similarity">
    <text evidence="2">Belongs to the IFI6/IFI27 family.</text>
</comment>
<organism evidence="7 8">
    <name type="scientific">Hypholoma sublateritium (strain FD-334 SS-4)</name>
    <dbReference type="NCBI Taxonomy" id="945553"/>
    <lineage>
        <taxon>Eukaryota</taxon>
        <taxon>Fungi</taxon>
        <taxon>Dikarya</taxon>
        <taxon>Basidiomycota</taxon>
        <taxon>Agaricomycotina</taxon>
        <taxon>Agaricomycetes</taxon>
        <taxon>Agaricomycetidae</taxon>
        <taxon>Agaricales</taxon>
        <taxon>Agaricineae</taxon>
        <taxon>Strophariaceae</taxon>
        <taxon>Hypholoma</taxon>
    </lineage>
</organism>
<dbReference type="GO" id="GO:0016020">
    <property type="term" value="C:membrane"/>
    <property type="evidence" value="ECO:0007669"/>
    <property type="project" value="UniProtKB-SubCell"/>
</dbReference>
<accession>A0A0D2PLV5</accession>
<evidence type="ECO:0000256" key="3">
    <source>
        <dbReference type="ARBA" id="ARBA00022692"/>
    </source>
</evidence>
<gene>
    <name evidence="7" type="ORF">HYPSUDRAFT_203475</name>
</gene>
<feature type="compositionally biased region" description="Low complexity" evidence="6">
    <location>
        <begin position="260"/>
        <end position="274"/>
    </location>
</feature>
<reference evidence="8" key="1">
    <citation type="submission" date="2014-04" db="EMBL/GenBank/DDBJ databases">
        <title>Evolutionary Origins and Diversification of the Mycorrhizal Mutualists.</title>
        <authorList>
            <consortium name="DOE Joint Genome Institute"/>
            <consortium name="Mycorrhizal Genomics Consortium"/>
            <person name="Kohler A."/>
            <person name="Kuo A."/>
            <person name="Nagy L.G."/>
            <person name="Floudas D."/>
            <person name="Copeland A."/>
            <person name="Barry K.W."/>
            <person name="Cichocki N."/>
            <person name="Veneault-Fourrey C."/>
            <person name="LaButti K."/>
            <person name="Lindquist E.A."/>
            <person name="Lipzen A."/>
            <person name="Lundell T."/>
            <person name="Morin E."/>
            <person name="Murat C."/>
            <person name="Riley R."/>
            <person name="Ohm R."/>
            <person name="Sun H."/>
            <person name="Tunlid A."/>
            <person name="Henrissat B."/>
            <person name="Grigoriev I.V."/>
            <person name="Hibbett D.S."/>
            <person name="Martin F."/>
        </authorList>
    </citation>
    <scope>NUCLEOTIDE SEQUENCE [LARGE SCALE GENOMIC DNA]</scope>
    <source>
        <strain evidence="8">FD-334 SS-4</strain>
    </source>
</reference>
<evidence type="ECO:0000256" key="5">
    <source>
        <dbReference type="ARBA" id="ARBA00023136"/>
    </source>
</evidence>
<proteinExistence type="inferred from homology"/>
<feature type="region of interest" description="Disordered" evidence="6">
    <location>
        <begin position="249"/>
        <end position="281"/>
    </location>
</feature>
<dbReference type="EMBL" id="KN817563">
    <property type="protein sequence ID" value="KJA20895.1"/>
    <property type="molecule type" value="Genomic_DNA"/>
</dbReference>
<feature type="region of interest" description="Disordered" evidence="6">
    <location>
        <begin position="1"/>
        <end position="32"/>
    </location>
</feature>
<dbReference type="Proteomes" id="UP000054270">
    <property type="component" value="Unassembled WGS sequence"/>
</dbReference>
<dbReference type="InterPro" id="IPR038213">
    <property type="entry name" value="IFI6/IFI27-like_sf"/>
</dbReference>
<dbReference type="OrthoDB" id="3068660at2759"/>
<evidence type="ECO:0000256" key="4">
    <source>
        <dbReference type="ARBA" id="ARBA00022989"/>
    </source>
</evidence>
<keyword evidence="8" id="KW-1185">Reference proteome</keyword>
<protein>
    <submittedName>
        <fullName evidence="7">Uncharacterized protein</fullName>
    </submittedName>
</protein>